<feature type="signal peptide" evidence="1">
    <location>
        <begin position="1"/>
        <end position="17"/>
    </location>
</feature>
<accession>A0AAV4PJR3</accession>
<name>A0AAV4PJR3_9ARAC</name>
<evidence type="ECO:0000256" key="1">
    <source>
        <dbReference type="SAM" id="SignalP"/>
    </source>
</evidence>
<dbReference type="Proteomes" id="UP001054837">
    <property type="component" value="Unassembled WGS sequence"/>
</dbReference>
<feature type="chain" id="PRO_5043585070" evidence="1">
    <location>
        <begin position="18"/>
        <end position="232"/>
    </location>
</feature>
<reference evidence="2 3" key="1">
    <citation type="submission" date="2021-06" db="EMBL/GenBank/DDBJ databases">
        <title>Caerostris darwini draft genome.</title>
        <authorList>
            <person name="Kono N."/>
            <person name="Arakawa K."/>
        </authorList>
    </citation>
    <scope>NUCLEOTIDE SEQUENCE [LARGE SCALE GENOMIC DNA]</scope>
</reference>
<keyword evidence="1" id="KW-0732">Signal</keyword>
<evidence type="ECO:0000313" key="2">
    <source>
        <dbReference type="EMBL" id="GIX97306.1"/>
    </source>
</evidence>
<evidence type="ECO:0000313" key="3">
    <source>
        <dbReference type="Proteomes" id="UP001054837"/>
    </source>
</evidence>
<organism evidence="2 3">
    <name type="scientific">Caerostris darwini</name>
    <dbReference type="NCBI Taxonomy" id="1538125"/>
    <lineage>
        <taxon>Eukaryota</taxon>
        <taxon>Metazoa</taxon>
        <taxon>Ecdysozoa</taxon>
        <taxon>Arthropoda</taxon>
        <taxon>Chelicerata</taxon>
        <taxon>Arachnida</taxon>
        <taxon>Araneae</taxon>
        <taxon>Araneomorphae</taxon>
        <taxon>Entelegynae</taxon>
        <taxon>Araneoidea</taxon>
        <taxon>Araneidae</taxon>
        <taxon>Caerostris</taxon>
    </lineage>
</organism>
<comment type="caution">
    <text evidence="2">The sequence shown here is derived from an EMBL/GenBank/DDBJ whole genome shotgun (WGS) entry which is preliminary data.</text>
</comment>
<gene>
    <name evidence="2" type="primary">AVEN_111539_1</name>
    <name evidence="2" type="ORF">CDAR_427221</name>
</gene>
<dbReference type="EMBL" id="BPLQ01003027">
    <property type="protein sequence ID" value="GIX97306.1"/>
    <property type="molecule type" value="Genomic_DNA"/>
</dbReference>
<keyword evidence="3" id="KW-1185">Reference proteome</keyword>
<sequence>MWYFVLIVFGFWNGAFSENQNCIKNLRDACNNHRMVPKELPRTEDELKASCSKFENIKRCLMRRLNMCGSDNDYDLRIARSDFPRMIETLTEICQEDTELHASYVRHMACIKIFVSSNNKSQICQDYENEVMDYLRGPIQRKQLQDDEEYRYKISQCLVQLLSMNCFITYISDTCGYRAGNMTIEIIQKATSIAEQCPSSIRIDVIDLLNAFESATEEIMYVKRFIKSLNFS</sequence>
<protein>
    <submittedName>
        <fullName evidence="2">Uncharacterized protein</fullName>
    </submittedName>
</protein>
<proteinExistence type="predicted"/>
<dbReference type="AlphaFoldDB" id="A0AAV4PJR3"/>